<dbReference type="SUPFAM" id="SSF54695">
    <property type="entry name" value="POZ domain"/>
    <property type="match status" value="1"/>
</dbReference>
<sequence>MSFLSATEKLFESKEDSDVTFIIDRKELHAHQLILINRSSVFKAMIKGPMAPANQIHEISDPKVTFNDFNNFLKFLYTDKCDIRNYEHAEVLLHLN</sequence>
<feature type="domain" description="BTB" evidence="1">
    <location>
        <begin position="17"/>
        <end position="85"/>
    </location>
</feature>
<evidence type="ECO:0000313" key="2">
    <source>
        <dbReference type="Proteomes" id="UP000887578"/>
    </source>
</evidence>
<dbReference type="Pfam" id="PF00651">
    <property type="entry name" value="BTB"/>
    <property type="match status" value="1"/>
</dbReference>
<evidence type="ECO:0000259" key="1">
    <source>
        <dbReference type="PROSITE" id="PS50097"/>
    </source>
</evidence>
<dbReference type="Gene3D" id="3.30.710.10">
    <property type="entry name" value="Potassium Channel Kv1.1, Chain A"/>
    <property type="match status" value="1"/>
</dbReference>
<dbReference type="Proteomes" id="UP000887578">
    <property type="component" value="Unplaced"/>
</dbReference>
<name>A0A914PG28_9BILA</name>
<dbReference type="GO" id="GO:0005737">
    <property type="term" value="C:cytoplasm"/>
    <property type="evidence" value="ECO:0007669"/>
    <property type="project" value="TreeGrafter"/>
</dbReference>
<dbReference type="InterPro" id="IPR011333">
    <property type="entry name" value="SKP1/BTB/POZ_sf"/>
</dbReference>
<dbReference type="InterPro" id="IPR052407">
    <property type="entry name" value="BTB_POZ_domain_cont_9"/>
</dbReference>
<dbReference type="PANTHER" id="PTHR46306">
    <property type="entry name" value="BTB/POZ DOMAIN-CONTAINING PROTEIN 9"/>
    <property type="match status" value="1"/>
</dbReference>
<dbReference type="WBParaSite" id="PDA_v2.g14533.t1">
    <property type="protein sequence ID" value="PDA_v2.g14533.t1"/>
    <property type="gene ID" value="PDA_v2.g14533"/>
</dbReference>
<proteinExistence type="predicted"/>
<evidence type="ECO:0000313" key="3">
    <source>
        <dbReference type="WBParaSite" id="PDA_v2.g14533.t1"/>
    </source>
</evidence>
<reference evidence="3" key="1">
    <citation type="submission" date="2022-11" db="UniProtKB">
        <authorList>
            <consortium name="WormBaseParasite"/>
        </authorList>
    </citation>
    <scope>IDENTIFICATION</scope>
</reference>
<dbReference type="PANTHER" id="PTHR46306:SF1">
    <property type="entry name" value="BTB_POZ DOMAIN-CONTAINING PROTEIN 9"/>
    <property type="match status" value="1"/>
</dbReference>
<dbReference type="AlphaFoldDB" id="A0A914PG28"/>
<dbReference type="InterPro" id="IPR000210">
    <property type="entry name" value="BTB/POZ_dom"/>
</dbReference>
<organism evidence="2 3">
    <name type="scientific">Panagrolaimus davidi</name>
    <dbReference type="NCBI Taxonomy" id="227884"/>
    <lineage>
        <taxon>Eukaryota</taxon>
        <taxon>Metazoa</taxon>
        <taxon>Ecdysozoa</taxon>
        <taxon>Nematoda</taxon>
        <taxon>Chromadorea</taxon>
        <taxon>Rhabditida</taxon>
        <taxon>Tylenchina</taxon>
        <taxon>Panagrolaimomorpha</taxon>
        <taxon>Panagrolaimoidea</taxon>
        <taxon>Panagrolaimidae</taxon>
        <taxon>Panagrolaimus</taxon>
    </lineage>
</organism>
<protein>
    <submittedName>
        <fullName evidence="3">BTB domain-containing protein</fullName>
    </submittedName>
</protein>
<accession>A0A914PG28</accession>
<dbReference type="CDD" id="cd18186">
    <property type="entry name" value="BTB_POZ_ZBTB_KLHL-like"/>
    <property type="match status" value="1"/>
</dbReference>
<dbReference type="PROSITE" id="PS50097">
    <property type="entry name" value="BTB"/>
    <property type="match status" value="1"/>
</dbReference>
<keyword evidence="2" id="KW-1185">Reference proteome</keyword>